<sequence>MAEKQSPSSTTSDARTSASKFQSPPLTVPVGCSRNNVQTELCQPRSHASIARESTTADVVTGDIFHSLDDATVVIPGHGSSSEADANSVDNVAGVSEPVHLAADESHSFGEPSQDLVGGETECFMGAGSSDGSAQASGTLNVHPMLTRKKHLQMGRSGKNVVQH</sequence>
<keyword evidence="3" id="KW-1185">Reference proteome</keyword>
<feature type="region of interest" description="Disordered" evidence="1">
    <location>
        <begin position="1"/>
        <end position="32"/>
    </location>
</feature>
<feature type="compositionally biased region" description="Low complexity" evidence="1">
    <location>
        <begin position="1"/>
        <end position="19"/>
    </location>
</feature>
<evidence type="ECO:0000256" key="1">
    <source>
        <dbReference type="SAM" id="MobiDB-lite"/>
    </source>
</evidence>
<dbReference type="Proteomes" id="UP001396334">
    <property type="component" value="Unassembled WGS sequence"/>
</dbReference>
<protein>
    <submittedName>
        <fullName evidence="2">Uncharacterized protein</fullName>
    </submittedName>
</protein>
<gene>
    <name evidence="2" type="ORF">V6N11_002103</name>
</gene>
<dbReference type="EMBL" id="JBBPBN010000031">
    <property type="protein sequence ID" value="KAK9004301.1"/>
    <property type="molecule type" value="Genomic_DNA"/>
</dbReference>
<accession>A0ABR2QUG0</accession>
<organism evidence="2 3">
    <name type="scientific">Hibiscus sabdariffa</name>
    <name type="common">roselle</name>
    <dbReference type="NCBI Taxonomy" id="183260"/>
    <lineage>
        <taxon>Eukaryota</taxon>
        <taxon>Viridiplantae</taxon>
        <taxon>Streptophyta</taxon>
        <taxon>Embryophyta</taxon>
        <taxon>Tracheophyta</taxon>
        <taxon>Spermatophyta</taxon>
        <taxon>Magnoliopsida</taxon>
        <taxon>eudicotyledons</taxon>
        <taxon>Gunneridae</taxon>
        <taxon>Pentapetalae</taxon>
        <taxon>rosids</taxon>
        <taxon>malvids</taxon>
        <taxon>Malvales</taxon>
        <taxon>Malvaceae</taxon>
        <taxon>Malvoideae</taxon>
        <taxon>Hibiscus</taxon>
    </lineage>
</organism>
<name>A0ABR2QUG0_9ROSI</name>
<reference evidence="2 3" key="1">
    <citation type="journal article" date="2024" name="G3 (Bethesda)">
        <title>Genome assembly of Hibiscus sabdariffa L. provides insights into metabolisms of medicinal natural products.</title>
        <authorList>
            <person name="Kim T."/>
        </authorList>
    </citation>
    <scope>NUCLEOTIDE SEQUENCE [LARGE SCALE GENOMIC DNA]</scope>
    <source>
        <strain evidence="2">TK-2024</strain>
        <tissue evidence="2">Old leaves</tissue>
    </source>
</reference>
<evidence type="ECO:0000313" key="2">
    <source>
        <dbReference type="EMBL" id="KAK9004301.1"/>
    </source>
</evidence>
<evidence type="ECO:0000313" key="3">
    <source>
        <dbReference type="Proteomes" id="UP001396334"/>
    </source>
</evidence>
<proteinExistence type="predicted"/>
<comment type="caution">
    <text evidence="2">The sequence shown here is derived from an EMBL/GenBank/DDBJ whole genome shotgun (WGS) entry which is preliminary data.</text>
</comment>